<dbReference type="RefSeq" id="WP_290295201.1">
    <property type="nucleotide sequence ID" value="NZ_JAUFQR010000001.1"/>
</dbReference>
<evidence type="ECO:0000259" key="1">
    <source>
        <dbReference type="PROSITE" id="PS51186"/>
    </source>
</evidence>
<dbReference type="EMBL" id="JBHRYO010000002">
    <property type="protein sequence ID" value="MFC3755151.1"/>
    <property type="molecule type" value="Genomic_DNA"/>
</dbReference>
<dbReference type="Pfam" id="PF13508">
    <property type="entry name" value="Acetyltransf_7"/>
    <property type="match status" value="1"/>
</dbReference>
<dbReference type="InterPro" id="IPR052523">
    <property type="entry name" value="Trichothecene_AcTrans"/>
</dbReference>
<gene>
    <name evidence="2" type="ORF">ACFONJ_04120</name>
</gene>
<feature type="domain" description="N-acetyltransferase" evidence="1">
    <location>
        <begin position="111"/>
        <end position="189"/>
    </location>
</feature>
<keyword evidence="2" id="KW-0012">Acyltransferase</keyword>
<name>A0ABV7XS15_9FLAO</name>
<dbReference type="EC" id="2.3.1.-" evidence="2"/>
<dbReference type="InterPro" id="IPR000182">
    <property type="entry name" value="GNAT_dom"/>
</dbReference>
<dbReference type="PROSITE" id="PS51186">
    <property type="entry name" value="GNAT"/>
    <property type="match status" value="1"/>
</dbReference>
<keyword evidence="2" id="KW-0808">Transferase</keyword>
<dbReference type="InterPro" id="IPR016181">
    <property type="entry name" value="Acyl_CoA_acyltransferase"/>
</dbReference>
<dbReference type="PANTHER" id="PTHR42791">
    <property type="entry name" value="GNAT FAMILY ACETYLTRANSFERASE"/>
    <property type="match status" value="1"/>
</dbReference>
<comment type="caution">
    <text evidence="2">The sequence shown here is derived from an EMBL/GenBank/DDBJ whole genome shotgun (WGS) entry which is preliminary data.</text>
</comment>
<reference evidence="3" key="1">
    <citation type="journal article" date="2019" name="Int. J. Syst. Evol. Microbiol.">
        <title>The Global Catalogue of Microorganisms (GCM) 10K type strain sequencing project: providing services to taxonomists for standard genome sequencing and annotation.</title>
        <authorList>
            <consortium name="The Broad Institute Genomics Platform"/>
            <consortium name="The Broad Institute Genome Sequencing Center for Infectious Disease"/>
            <person name="Wu L."/>
            <person name="Ma J."/>
        </authorList>
    </citation>
    <scope>NUCLEOTIDE SEQUENCE [LARGE SCALE GENOMIC DNA]</scope>
    <source>
        <strain evidence="3">CECT 7798</strain>
    </source>
</reference>
<dbReference type="PANTHER" id="PTHR42791:SF1">
    <property type="entry name" value="N-ACETYLTRANSFERASE DOMAIN-CONTAINING PROTEIN"/>
    <property type="match status" value="1"/>
</dbReference>
<dbReference type="Gene3D" id="3.40.630.30">
    <property type="match status" value="1"/>
</dbReference>
<proteinExistence type="predicted"/>
<evidence type="ECO:0000313" key="2">
    <source>
        <dbReference type="EMBL" id="MFC3755151.1"/>
    </source>
</evidence>
<sequence>MRRATYKDRDKAINILCRSFINILIPNSINFVVKKDGNREKRLMALMSYQFDIAMMYGNVFLSDDEKACILYLDKMKFSLKRILLEIRLVINCIGIENVPRVLKREKLLKAYHPEQKFIHLWLMGALPEEQGKGIGSKLLQESMATYSGELIYLETTTPENLKFYKKNGFTIFHETHELDYPLYFLKHV</sequence>
<organism evidence="2 3">
    <name type="scientific">Chryseobacterium tructae</name>
    <dbReference type="NCBI Taxonomy" id="1037380"/>
    <lineage>
        <taxon>Bacteria</taxon>
        <taxon>Pseudomonadati</taxon>
        <taxon>Bacteroidota</taxon>
        <taxon>Flavobacteriia</taxon>
        <taxon>Flavobacteriales</taxon>
        <taxon>Weeksellaceae</taxon>
        <taxon>Chryseobacterium group</taxon>
        <taxon>Chryseobacterium</taxon>
    </lineage>
</organism>
<protein>
    <submittedName>
        <fullName evidence="2">GNAT family N-acetyltransferase</fullName>
        <ecNumber evidence="2">2.3.1.-</ecNumber>
    </submittedName>
</protein>
<dbReference type="SUPFAM" id="SSF55729">
    <property type="entry name" value="Acyl-CoA N-acyltransferases (Nat)"/>
    <property type="match status" value="1"/>
</dbReference>
<dbReference type="Proteomes" id="UP001595735">
    <property type="component" value="Unassembled WGS sequence"/>
</dbReference>
<dbReference type="GO" id="GO:0016746">
    <property type="term" value="F:acyltransferase activity"/>
    <property type="evidence" value="ECO:0007669"/>
    <property type="project" value="UniProtKB-KW"/>
</dbReference>
<evidence type="ECO:0000313" key="3">
    <source>
        <dbReference type="Proteomes" id="UP001595735"/>
    </source>
</evidence>
<accession>A0ABV7XS15</accession>
<dbReference type="CDD" id="cd04301">
    <property type="entry name" value="NAT_SF"/>
    <property type="match status" value="1"/>
</dbReference>
<keyword evidence="3" id="KW-1185">Reference proteome</keyword>